<dbReference type="EMBL" id="JADKPN010000001">
    <property type="protein sequence ID" value="MBF4762430.1"/>
    <property type="molecule type" value="Genomic_DNA"/>
</dbReference>
<dbReference type="PANTHER" id="PTHR35908:SF1">
    <property type="entry name" value="CONSERVED PROTEIN"/>
    <property type="match status" value="1"/>
</dbReference>
<evidence type="ECO:0000313" key="2">
    <source>
        <dbReference type="EMBL" id="MBF4762430.1"/>
    </source>
</evidence>
<feature type="domain" description="Glyoxalase-like" evidence="1">
    <location>
        <begin position="128"/>
        <end position="235"/>
    </location>
</feature>
<keyword evidence="3" id="KW-1185">Reference proteome</keyword>
<name>A0A930VED4_9ACTN</name>
<dbReference type="CDD" id="cd06587">
    <property type="entry name" value="VOC"/>
    <property type="match status" value="2"/>
</dbReference>
<dbReference type="PANTHER" id="PTHR35908">
    <property type="entry name" value="HYPOTHETICAL FUSION PROTEIN"/>
    <property type="match status" value="1"/>
</dbReference>
<feature type="domain" description="Glyoxalase-like" evidence="1">
    <location>
        <begin position="8"/>
        <end position="114"/>
    </location>
</feature>
<dbReference type="InterPro" id="IPR029068">
    <property type="entry name" value="Glyas_Bleomycin-R_OHBP_Dase"/>
</dbReference>
<dbReference type="InterPro" id="IPR041581">
    <property type="entry name" value="Glyoxalase_6"/>
</dbReference>
<dbReference type="Pfam" id="PF18029">
    <property type="entry name" value="Glyoxalase_6"/>
    <property type="match status" value="2"/>
</dbReference>
<dbReference type="RefSeq" id="WP_194705545.1">
    <property type="nucleotide sequence ID" value="NZ_JADKPN010000001.1"/>
</dbReference>
<dbReference type="Gene3D" id="3.10.180.10">
    <property type="entry name" value="2,3-Dihydroxybiphenyl 1,2-Dioxygenase, domain 1"/>
    <property type="match status" value="2"/>
</dbReference>
<dbReference type="AlphaFoldDB" id="A0A930VED4"/>
<organism evidence="2 3">
    <name type="scientific">Nocardioides islandensis</name>
    <dbReference type="NCBI Taxonomy" id="433663"/>
    <lineage>
        <taxon>Bacteria</taxon>
        <taxon>Bacillati</taxon>
        <taxon>Actinomycetota</taxon>
        <taxon>Actinomycetes</taxon>
        <taxon>Propionibacteriales</taxon>
        <taxon>Nocardioidaceae</taxon>
        <taxon>Nocardioides</taxon>
    </lineage>
</organism>
<dbReference type="SUPFAM" id="SSF54593">
    <property type="entry name" value="Glyoxalase/Bleomycin resistance protein/Dihydroxybiphenyl dioxygenase"/>
    <property type="match status" value="2"/>
</dbReference>
<evidence type="ECO:0000313" key="3">
    <source>
        <dbReference type="Proteomes" id="UP000640489"/>
    </source>
</evidence>
<sequence length="239" mass="26110">MVGKLKTIVWDAPDLRALSDFYVGVAGMTQRYADDEWVTLTSADGWRFGIQHAPDLVPPQWPDPAHPQQMHVDFQVADIEAAAAHAESLGARRLAGNDHWITLADPAGHPFDLCKADGDTEGTKVFAVTIDTDDAPALGTFYSGLLGLDVTYDGPEGVLIGQEGEQVMFQQVAELRRPRWPDPAYPQQLHLDVTVSTDADEAERAAIDLGATRLPGEGENWRVYADPHGHPFCLLTDVT</sequence>
<comment type="caution">
    <text evidence="2">The sequence shown here is derived from an EMBL/GenBank/DDBJ whole genome shotgun (WGS) entry which is preliminary data.</text>
</comment>
<accession>A0A930VED4</accession>
<evidence type="ECO:0000259" key="1">
    <source>
        <dbReference type="Pfam" id="PF18029"/>
    </source>
</evidence>
<gene>
    <name evidence="2" type="ORF">ISU07_04780</name>
</gene>
<proteinExistence type="predicted"/>
<protein>
    <submittedName>
        <fullName evidence="2">VOC family protein</fullName>
    </submittedName>
</protein>
<reference evidence="2" key="1">
    <citation type="submission" date="2020-11" db="EMBL/GenBank/DDBJ databases">
        <title>Nocardioides sp. nov., isolated from Soil of Cynanchum wilfordii Hemsley rhizosphere.</title>
        <authorList>
            <person name="Lee J.-S."/>
            <person name="Suh M.K."/>
            <person name="Kim J.-S."/>
        </authorList>
    </citation>
    <scope>NUCLEOTIDE SEQUENCE</scope>
    <source>
        <strain evidence="2">KCTC 19275</strain>
    </source>
</reference>
<dbReference type="Proteomes" id="UP000640489">
    <property type="component" value="Unassembled WGS sequence"/>
</dbReference>